<name>A0AAE1TF56_9FABA</name>
<dbReference type="Proteomes" id="UP001293593">
    <property type="component" value="Unassembled WGS sequence"/>
</dbReference>
<evidence type="ECO:0000256" key="1">
    <source>
        <dbReference type="SAM" id="MobiDB-lite"/>
    </source>
</evidence>
<evidence type="ECO:0000313" key="2">
    <source>
        <dbReference type="EMBL" id="KAK4282546.1"/>
    </source>
</evidence>
<reference evidence="2" key="1">
    <citation type="submission" date="2023-10" db="EMBL/GenBank/DDBJ databases">
        <title>Chromosome-level genome of the transformable northern wattle, Acacia crassicarpa.</title>
        <authorList>
            <person name="Massaro I."/>
            <person name="Sinha N.R."/>
            <person name="Poethig S."/>
            <person name="Leichty A.R."/>
        </authorList>
    </citation>
    <scope>NUCLEOTIDE SEQUENCE</scope>
    <source>
        <strain evidence="2">Acra3RX</strain>
        <tissue evidence="2">Leaf</tissue>
    </source>
</reference>
<dbReference type="InterPro" id="IPR008480">
    <property type="entry name" value="DUF761_pln"/>
</dbReference>
<gene>
    <name evidence="2" type="ORF">QN277_013908</name>
</gene>
<evidence type="ECO:0000313" key="3">
    <source>
        <dbReference type="Proteomes" id="UP001293593"/>
    </source>
</evidence>
<keyword evidence="3" id="KW-1185">Reference proteome</keyword>
<protein>
    <submittedName>
        <fullName evidence="2">Uncharacterized protein</fullName>
    </submittedName>
</protein>
<dbReference type="EMBL" id="JAWXYG010000002">
    <property type="protein sequence ID" value="KAK4282546.1"/>
    <property type="molecule type" value="Genomic_DNA"/>
</dbReference>
<feature type="region of interest" description="Disordered" evidence="1">
    <location>
        <begin position="141"/>
        <end position="162"/>
    </location>
</feature>
<organism evidence="2 3">
    <name type="scientific">Acacia crassicarpa</name>
    <name type="common">northern wattle</name>
    <dbReference type="NCBI Taxonomy" id="499986"/>
    <lineage>
        <taxon>Eukaryota</taxon>
        <taxon>Viridiplantae</taxon>
        <taxon>Streptophyta</taxon>
        <taxon>Embryophyta</taxon>
        <taxon>Tracheophyta</taxon>
        <taxon>Spermatophyta</taxon>
        <taxon>Magnoliopsida</taxon>
        <taxon>eudicotyledons</taxon>
        <taxon>Gunneridae</taxon>
        <taxon>Pentapetalae</taxon>
        <taxon>rosids</taxon>
        <taxon>fabids</taxon>
        <taxon>Fabales</taxon>
        <taxon>Fabaceae</taxon>
        <taxon>Caesalpinioideae</taxon>
        <taxon>mimosoid clade</taxon>
        <taxon>Acacieae</taxon>
        <taxon>Acacia</taxon>
    </lineage>
</organism>
<dbReference type="PANTHER" id="PTHR36378:SF1">
    <property type="entry name" value="COTTON FIBER PROTEIN"/>
    <property type="match status" value="1"/>
</dbReference>
<dbReference type="Pfam" id="PF05553">
    <property type="entry name" value="DUF761"/>
    <property type="match status" value="1"/>
</dbReference>
<accession>A0AAE1TF56</accession>
<sequence length="195" mass="21864">MAKEKPPLDLIIPGPTLDPPPPPHDRPNNPNPRLIPRKKQRGPMYFIKVALFMIKTSSDKSKGFSSSKSKSLWSKLLGSVRPLHLQLQQVPEPQVAKLPALIHQSPARTEFSEDYLFSPSEGSSRSTTYTPFSSAVGLNEMAQSEEDDEPEGVPAASDHWGGDEMIDAKAEEFIANFYNEMKLQRRHSINERSLR</sequence>
<dbReference type="PANTHER" id="PTHR36378">
    <property type="entry name" value="COTTON FIBER PROTEIN"/>
    <property type="match status" value="1"/>
</dbReference>
<proteinExistence type="predicted"/>
<comment type="caution">
    <text evidence="2">The sequence shown here is derived from an EMBL/GenBank/DDBJ whole genome shotgun (WGS) entry which is preliminary data.</text>
</comment>
<dbReference type="AlphaFoldDB" id="A0AAE1TF56"/>
<feature type="region of interest" description="Disordered" evidence="1">
    <location>
        <begin position="1"/>
        <end position="41"/>
    </location>
</feature>